<keyword evidence="2 6" id="KW-0808">Transferase</keyword>
<dbReference type="PROSITE" id="PS00095">
    <property type="entry name" value="C5_MTASE_2"/>
    <property type="match status" value="1"/>
</dbReference>
<feature type="active site" evidence="6">
    <location>
        <position position="699"/>
    </location>
</feature>
<dbReference type="NCBIfam" id="TIGR00675">
    <property type="entry name" value="dcm"/>
    <property type="match status" value="1"/>
</dbReference>
<protein>
    <recommendedName>
        <fullName evidence="8">Cytosine-specific methyltransferase</fullName>
        <ecNumber evidence="8">2.1.1.37</ecNumber>
    </recommendedName>
</protein>
<dbReference type="InterPro" id="IPR029127">
    <property type="entry name" value="MvaI_BcnI"/>
</dbReference>
<dbReference type="Gene3D" id="3.40.50.150">
    <property type="entry name" value="Vaccinia Virus protein VP39"/>
    <property type="match status" value="1"/>
</dbReference>
<keyword evidence="10" id="KW-0540">Nuclease</keyword>
<comment type="similarity">
    <text evidence="6 7">Belongs to the class I-like SAM-binding methyltransferase superfamily. C5-methyltransferase family.</text>
</comment>
<evidence type="ECO:0000259" key="9">
    <source>
        <dbReference type="Pfam" id="PF15515"/>
    </source>
</evidence>
<dbReference type="PRINTS" id="PR00105">
    <property type="entry name" value="C5METTRFRASE"/>
</dbReference>
<dbReference type="PROSITE" id="PS51679">
    <property type="entry name" value="SAM_MT_C5"/>
    <property type="match status" value="1"/>
</dbReference>
<feature type="domain" description="MvaI/BcnI restriction endonuclease" evidence="9">
    <location>
        <begin position="233"/>
        <end position="458"/>
    </location>
</feature>
<gene>
    <name evidence="10" type="ORF">ACGRQ9_11980</name>
</gene>
<keyword evidence="1 6" id="KW-0489">Methyltransferase</keyword>
<name>A0ABW7IX01_9VIBR</name>
<dbReference type="InterPro" id="IPR043004">
    <property type="entry name" value="MvaI_BcnI_cat"/>
</dbReference>
<dbReference type="InterPro" id="IPR031303">
    <property type="entry name" value="C5_meth_CS"/>
</dbReference>
<evidence type="ECO:0000313" key="10">
    <source>
        <dbReference type="EMBL" id="MFH0266176.1"/>
    </source>
</evidence>
<keyword evidence="4" id="KW-0680">Restriction system</keyword>
<accession>A0ABW7IX01</accession>
<proteinExistence type="inferred from homology"/>
<comment type="caution">
    <text evidence="10">The sequence shown here is derived from an EMBL/GenBank/DDBJ whole genome shotgun (WGS) entry which is preliminary data.</text>
</comment>
<evidence type="ECO:0000256" key="6">
    <source>
        <dbReference type="PROSITE-ProRule" id="PRU01016"/>
    </source>
</evidence>
<dbReference type="InterPro" id="IPR029063">
    <property type="entry name" value="SAM-dependent_MTases_sf"/>
</dbReference>
<evidence type="ECO:0000256" key="2">
    <source>
        <dbReference type="ARBA" id="ARBA00022679"/>
    </source>
</evidence>
<evidence type="ECO:0000256" key="7">
    <source>
        <dbReference type="RuleBase" id="RU000416"/>
    </source>
</evidence>
<keyword evidence="10" id="KW-0378">Hydrolase</keyword>
<dbReference type="RefSeq" id="WP_394607999.1">
    <property type="nucleotide sequence ID" value="NZ_JBIHSN010000002.1"/>
</dbReference>
<dbReference type="Gene3D" id="1.10.260.140">
    <property type="match status" value="1"/>
</dbReference>
<dbReference type="Proteomes" id="UP001607151">
    <property type="component" value="Unassembled WGS sequence"/>
</dbReference>
<dbReference type="Pfam" id="PF15515">
    <property type="entry name" value="MvaI_BcnI"/>
    <property type="match status" value="1"/>
</dbReference>
<evidence type="ECO:0000256" key="5">
    <source>
        <dbReference type="ARBA" id="ARBA00047422"/>
    </source>
</evidence>
<dbReference type="InterPro" id="IPR018117">
    <property type="entry name" value="C5_DNA_meth_AS"/>
</dbReference>
<dbReference type="EC" id="2.1.1.37" evidence="8"/>
<sequence>MAGYEFNQFDHFEINSIDDIRERLKSHGCEIALIKSLPKNANDKNQIYIHSDAALLNSLFDLTFSDRDESTSQTKRTSRPGSRIPQAVFNQFYWLDTCNKLSEAKSCKAIVYTQYPEARISGLQTINNEIPRSLSIEYTHNVTPLLPRYLVLGATPQGKAIALVVVNPSANFIYEFNVLDSYWGSKVCKAFSIDLLQSGTDKLAKILKDNVAGKILIGCRYDKEGNTIPFTGTQVHGYTLEHACGIKPNSDKDGDIFGIELKCFTRKKLTLFTPEPDGGLYKESFAQFMETYGYKNNDDYRLTGLHRAYVEQPKTGLTLKIYCTYTNKKERQSTRQYYNPDIQITKQMMDMEVVLEDKHGNIAASWSIERLMNCWGAKHNEVVYVPADKLDNKDEQEVNEGYKYKIKFSDVVLWCKQTTVENLVKAIHSGTIYLDPAPKYCPTNLKNNKRRSQWRINDIYKAADELYSDCELIDYQTKQKGLLCAIFHTIVPFYGVCMRFNEILKGDLEDERRLQVNLKATNQLLKLLIEIYDQKNLALKFQELGKPYSEISREKLNHWKLNPDSHHICFHEKAIEDLKVQLLPTKPSHWDNPDFTFIDLFAGIGGIRKGFEEVGGRCVFTSEWEQKARRTYLANHYVSSEELSYFLDSEIENVEKNTRYMDITQITKSGDSQANDDERYNSIMKHIPQHDVLLAGFPCQPFSLAGVSKKNSLGRAHGFECDTQGTLFFDVEQILKARQPKYCVLENVKNLKSHDKGNTFATIIRSLDQAGYWIADISNQHDNIEEAIKVVRKRKPEPTIIDGAHFTPQHRERIVLLGIRKDLIVDNPKLKEISLSQIPLPNERYAVSDILCELSDEEQEKYTLTPNLWNYLYHYALKHQAKGNGFGFGLVNPEKKESITRTLSARYYKDGSEILINHRGIEAEYLEKNKIYGLNKNLERSEFAQAFVESECSKLADTSEKKTKELLKLGEKKYDELYGRYALEFDPFYKTPRRLTPKECARLMGFEKPEKYRTRTDTDFKIVCPDTSAYKQFGNSVVVPVFRAVAELLKKNM</sequence>
<dbReference type="Gene3D" id="3.90.120.30">
    <property type="match status" value="1"/>
</dbReference>
<dbReference type="Pfam" id="PF00145">
    <property type="entry name" value="DNA_methylase"/>
    <property type="match status" value="1"/>
</dbReference>
<dbReference type="InterPro" id="IPR001525">
    <property type="entry name" value="C5_MeTfrase"/>
</dbReference>
<dbReference type="Gene3D" id="3.40.210.20">
    <property type="entry name" value="MvaI/BcnI restriction endonuclease, catalytic domain"/>
    <property type="match status" value="1"/>
</dbReference>
<dbReference type="PANTHER" id="PTHR10629:SF52">
    <property type="entry name" value="DNA (CYTOSINE-5)-METHYLTRANSFERASE 1"/>
    <property type="match status" value="1"/>
</dbReference>
<dbReference type="GO" id="GO:0004519">
    <property type="term" value="F:endonuclease activity"/>
    <property type="evidence" value="ECO:0007669"/>
    <property type="project" value="UniProtKB-KW"/>
</dbReference>
<evidence type="ECO:0000256" key="8">
    <source>
        <dbReference type="RuleBase" id="RU000417"/>
    </source>
</evidence>
<dbReference type="SUPFAM" id="SSF53335">
    <property type="entry name" value="S-adenosyl-L-methionine-dependent methyltransferases"/>
    <property type="match status" value="1"/>
</dbReference>
<keyword evidence="3 6" id="KW-0949">S-adenosyl-L-methionine</keyword>
<keyword evidence="10" id="KW-0255">Endonuclease</keyword>
<reference evidence="10 11" key="1">
    <citation type="submission" date="2024-10" db="EMBL/GenBank/DDBJ databases">
        <authorList>
            <person name="Yibar A."/>
            <person name="Saticioglu I.B."/>
            <person name="Duman M."/>
            <person name="Ajmi N."/>
            <person name="Gurler F."/>
            <person name="Ay H."/>
            <person name="Onuk E."/>
            <person name="Guler S."/>
            <person name="Romalde J.L."/>
        </authorList>
    </citation>
    <scope>NUCLEOTIDE SEQUENCE [LARGE SCALE GENOMIC DNA]</scope>
    <source>
        <strain evidence="10 11">14-MA-B</strain>
    </source>
</reference>
<evidence type="ECO:0000256" key="1">
    <source>
        <dbReference type="ARBA" id="ARBA00022603"/>
    </source>
</evidence>
<dbReference type="PROSITE" id="PS00094">
    <property type="entry name" value="C5_MTASE_1"/>
    <property type="match status" value="1"/>
</dbReference>
<dbReference type="PANTHER" id="PTHR10629">
    <property type="entry name" value="CYTOSINE-SPECIFIC METHYLTRANSFERASE"/>
    <property type="match status" value="1"/>
</dbReference>
<dbReference type="InterPro" id="IPR050390">
    <property type="entry name" value="C5-Methyltransferase"/>
</dbReference>
<dbReference type="EMBL" id="JBIHSN010000002">
    <property type="protein sequence ID" value="MFH0266176.1"/>
    <property type="molecule type" value="Genomic_DNA"/>
</dbReference>
<evidence type="ECO:0000313" key="11">
    <source>
        <dbReference type="Proteomes" id="UP001607151"/>
    </source>
</evidence>
<evidence type="ECO:0000256" key="3">
    <source>
        <dbReference type="ARBA" id="ARBA00022691"/>
    </source>
</evidence>
<keyword evidence="11" id="KW-1185">Reference proteome</keyword>
<organism evidence="10 11">
    <name type="scientific">Vibrio rumoiensis</name>
    <dbReference type="NCBI Taxonomy" id="76258"/>
    <lineage>
        <taxon>Bacteria</taxon>
        <taxon>Pseudomonadati</taxon>
        <taxon>Pseudomonadota</taxon>
        <taxon>Gammaproteobacteria</taxon>
        <taxon>Vibrionales</taxon>
        <taxon>Vibrionaceae</taxon>
        <taxon>Vibrio</taxon>
    </lineage>
</organism>
<evidence type="ECO:0000256" key="4">
    <source>
        <dbReference type="ARBA" id="ARBA00022747"/>
    </source>
</evidence>
<comment type="catalytic activity">
    <reaction evidence="5 8">
        <text>a 2'-deoxycytidine in DNA + S-adenosyl-L-methionine = a 5-methyl-2'-deoxycytidine in DNA + S-adenosyl-L-homocysteine + H(+)</text>
        <dbReference type="Rhea" id="RHEA:13681"/>
        <dbReference type="Rhea" id="RHEA-COMP:11369"/>
        <dbReference type="Rhea" id="RHEA-COMP:11370"/>
        <dbReference type="ChEBI" id="CHEBI:15378"/>
        <dbReference type="ChEBI" id="CHEBI:57856"/>
        <dbReference type="ChEBI" id="CHEBI:59789"/>
        <dbReference type="ChEBI" id="CHEBI:85452"/>
        <dbReference type="ChEBI" id="CHEBI:85454"/>
        <dbReference type="EC" id="2.1.1.37"/>
    </reaction>
</comment>